<dbReference type="InterPro" id="IPR005733">
    <property type="entry name" value="TopoI_bac-type"/>
</dbReference>
<dbReference type="Gene3D" id="1.10.290.10">
    <property type="entry name" value="Topoisomerase I, domain 4"/>
    <property type="match status" value="1"/>
</dbReference>
<dbReference type="PROSITE" id="PS00396">
    <property type="entry name" value="TOPO_IA_1"/>
    <property type="match status" value="1"/>
</dbReference>
<keyword evidence="7 10" id="KW-0799">Topoisomerase</keyword>
<dbReference type="CDD" id="cd00186">
    <property type="entry name" value="TOP1Ac"/>
    <property type="match status" value="1"/>
</dbReference>
<dbReference type="Gene3D" id="3.30.65.10">
    <property type="entry name" value="Bacterial Topoisomerase I, domain 1"/>
    <property type="match status" value="2"/>
</dbReference>
<evidence type="ECO:0000256" key="7">
    <source>
        <dbReference type="ARBA" id="ARBA00023029"/>
    </source>
</evidence>
<dbReference type="InterPro" id="IPR013825">
    <property type="entry name" value="Topo_IA_cen_sub2"/>
</dbReference>
<keyword evidence="4" id="KW-0863">Zinc-finger</keyword>
<dbReference type="InterPro" id="IPR003601">
    <property type="entry name" value="Topo_IA_2"/>
</dbReference>
<feature type="active site" description="O-(5'-phospho-DNA)-tyrosine intermediate" evidence="10">
    <location>
        <position position="298"/>
    </location>
</feature>
<proteinExistence type="inferred from homology"/>
<dbReference type="InterPro" id="IPR003602">
    <property type="entry name" value="Topo_IA_DNA-bd_dom"/>
</dbReference>
<dbReference type="RefSeq" id="WP_211558087.1">
    <property type="nucleotide sequence ID" value="NZ_JAGVRK010000001.1"/>
</dbReference>
<dbReference type="Pfam" id="PF01131">
    <property type="entry name" value="Topoisom_bac"/>
    <property type="match status" value="1"/>
</dbReference>
<dbReference type="SMART" id="SM00436">
    <property type="entry name" value="TOP1Bc"/>
    <property type="match status" value="1"/>
</dbReference>
<feature type="domain" description="Topo IA-type catalytic" evidence="12">
    <location>
        <begin position="129"/>
        <end position="558"/>
    </location>
</feature>
<evidence type="ECO:0000259" key="11">
    <source>
        <dbReference type="PROSITE" id="PS50880"/>
    </source>
</evidence>
<dbReference type="CDD" id="cd03363">
    <property type="entry name" value="TOPRIM_TopoIA_TopoI"/>
    <property type="match status" value="1"/>
</dbReference>
<feature type="site" description="Interaction with DNA" evidence="10">
    <location>
        <position position="489"/>
    </location>
</feature>
<dbReference type="InterPro" id="IPR034149">
    <property type="entry name" value="TOPRIM_TopoI"/>
</dbReference>
<evidence type="ECO:0000256" key="10">
    <source>
        <dbReference type="HAMAP-Rule" id="MF_00952"/>
    </source>
</evidence>
<name>A0ABS5LE22_9BACI</name>
<protein>
    <recommendedName>
        <fullName evidence="10">DNA topoisomerase 1</fullName>
        <ecNumber evidence="10">5.6.2.1</ecNumber>
    </recommendedName>
    <alternativeName>
        <fullName evidence="10">DNA topoisomerase I</fullName>
    </alternativeName>
</protein>
<evidence type="ECO:0000256" key="6">
    <source>
        <dbReference type="ARBA" id="ARBA00022842"/>
    </source>
</evidence>
<dbReference type="InterPro" id="IPR013826">
    <property type="entry name" value="Topo_IA_cen_sub3"/>
</dbReference>
<dbReference type="Gene3D" id="1.10.460.10">
    <property type="entry name" value="Topoisomerase I, domain 2"/>
    <property type="match status" value="1"/>
</dbReference>
<dbReference type="SUPFAM" id="SSF57783">
    <property type="entry name" value="Zinc beta-ribbon"/>
    <property type="match status" value="1"/>
</dbReference>
<dbReference type="SMART" id="SM00437">
    <property type="entry name" value="TOP1Ac"/>
    <property type="match status" value="1"/>
</dbReference>
<sequence length="690" mass="78796">MSDYLVIVESPAKAKTIEKYLGKKFKVKASMGHVRDLPKSQIGVDVTQNFAPKYITIRGKGDVLKELKSAAKKAKKVYLAADPDREGEAIAWHLAHSLDLDVHSDCRVVFNEITKDAIKESFKHPRAINMDLVDAQQARRILDRLVGYKISPILWKKVKKGLSAGRVQSVALRLIIDREKEIHAFIPEEYWTIESQFFKGKDQFEGSFYGMDGKKRELKTEDDVKEVTARIKGNSFNVANVTKKERKRNPAVPFTTSTLQQEAARKLNFRAKKTMMIAQQLYEGIDLGKEGTVGLITYMRTDSTRISETAQTEAAGYIEQQYGQDYLGVKKAAKKNSNSQDAHEAIRPTSTLRDPSSMKEYLSRDQLRLYKLIWERFLASQMASAVLDTMSVDLDNNGVIFRATGSKVKFPGFMKVYVEGNDDQVEEKDRYLPELAAGDEVFSKDTEPAQHFTQPPPRYTEARLVKTLEERGIGRPSTYAPTLDTIQKRGYVSLDNKRFVPTELGEIVLELIMEFFPEIIDVEFTARMENSLDEVEDGHIQWVKIIDDFYKDFEKRITIAETEMEEVEIKPEYAGIDCEECGNPMVIKMGRYGKFMACSNFPDCRNTKPIVKEIGVPCPKCDKGNVVERKSKKKRIFYGCDRYPECDFLSWDKPIARNCPRCEAMLVEKKLKKGVQVQCTACDYKEEQQK</sequence>
<feature type="site" description="Interaction with DNA" evidence="10">
    <location>
        <position position="140"/>
    </location>
</feature>
<feature type="site" description="Interaction with DNA" evidence="10">
    <location>
        <position position="300"/>
    </location>
</feature>
<dbReference type="EMBL" id="JAGVRK010000001">
    <property type="protein sequence ID" value="MBS2968972.1"/>
    <property type="molecule type" value="Genomic_DNA"/>
</dbReference>
<evidence type="ECO:0000256" key="9">
    <source>
        <dbReference type="ARBA" id="ARBA00023235"/>
    </source>
</evidence>
<comment type="function">
    <text evidence="10">Releases the supercoiling and torsional tension of DNA, which is introduced during the DNA replication and transcription, by transiently cleaving and rejoining one strand of the DNA duplex. Introduces a single-strand break via transesterification at a target site in duplex DNA. The scissile phosphodiester is attacked by the catalytic tyrosine of the enzyme, resulting in the formation of a DNA-(5'-phosphotyrosyl)-enzyme intermediate and the expulsion of a 3'-OH DNA strand. The free DNA strand then undergoes passage around the unbroken strand, thus removing DNA supercoils. Finally, in the religation step, the DNA 3'-OH attacks the covalent intermediate to expel the active-site tyrosine and restore the DNA phosphodiester backbone.</text>
</comment>
<dbReference type="PRINTS" id="PR00417">
    <property type="entry name" value="PRTPISMRASEI"/>
</dbReference>
<evidence type="ECO:0000256" key="5">
    <source>
        <dbReference type="ARBA" id="ARBA00022833"/>
    </source>
</evidence>
<dbReference type="InterPro" id="IPR028612">
    <property type="entry name" value="Topoisom_1_IA"/>
</dbReference>
<dbReference type="PANTHER" id="PTHR42785">
    <property type="entry name" value="DNA TOPOISOMERASE, TYPE IA, CORE"/>
    <property type="match status" value="1"/>
</dbReference>
<keyword evidence="9 10" id="KW-0413">Isomerase</keyword>
<dbReference type="Pfam" id="PF01751">
    <property type="entry name" value="Toprim"/>
    <property type="match status" value="1"/>
</dbReference>
<keyword evidence="3" id="KW-0479">Metal-binding</keyword>
<feature type="region of interest" description="Interaction with DNA" evidence="10">
    <location>
        <begin position="163"/>
        <end position="168"/>
    </location>
</feature>
<dbReference type="InterPro" id="IPR023405">
    <property type="entry name" value="Topo_IA_core_domain"/>
</dbReference>
<dbReference type="InterPro" id="IPR000380">
    <property type="entry name" value="Topo_IA"/>
</dbReference>
<dbReference type="PROSITE" id="PS52039">
    <property type="entry name" value="TOPO_IA_2"/>
    <property type="match status" value="1"/>
</dbReference>
<reference evidence="13 14" key="1">
    <citation type="submission" date="2021-04" db="EMBL/GenBank/DDBJ databases">
        <title>Metabacillus sp. strain KIGAM252 whole genome sequence.</title>
        <authorList>
            <person name="Seo M.-J."/>
            <person name="Cho E.-S."/>
            <person name="Hwang C.Y."/>
            <person name="Yoon D.J."/>
        </authorList>
    </citation>
    <scope>NUCLEOTIDE SEQUENCE [LARGE SCALE GENOMIC DNA]</scope>
    <source>
        <strain evidence="13 14">KIGAM252</strain>
    </source>
</reference>
<gene>
    <name evidence="10 13" type="primary">topA</name>
    <name evidence="13" type="ORF">J9317_09390</name>
</gene>
<dbReference type="InterPro" id="IPR013824">
    <property type="entry name" value="Topo_IA_cen_sub1"/>
</dbReference>
<evidence type="ECO:0000313" key="14">
    <source>
        <dbReference type="Proteomes" id="UP000682403"/>
    </source>
</evidence>
<dbReference type="SUPFAM" id="SSF56712">
    <property type="entry name" value="Prokaryotic type I DNA topoisomerase"/>
    <property type="match status" value="1"/>
</dbReference>
<feature type="domain" description="Toprim" evidence="11">
    <location>
        <begin position="3"/>
        <end position="121"/>
    </location>
</feature>
<feature type="site" description="Interaction with DNA" evidence="10">
    <location>
        <position position="139"/>
    </location>
</feature>
<keyword evidence="14" id="KW-1185">Reference proteome</keyword>
<dbReference type="Proteomes" id="UP000682403">
    <property type="component" value="Unassembled WGS sequence"/>
</dbReference>
<dbReference type="SMART" id="SM00493">
    <property type="entry name" value="TOPRIM"/>
    <property type="match status" value="1"/>
</dbReference>
<comment type="catalytic activity">
    <reaction evidence="1 10">
        <text>ATP-independent breakage of single-stranded DNA, followed by passage and rejoining.</text>
        <dbReference type="EC" id="5.6.2.1"/>
    </reaction>
</comment>
<organism evidence="13 14">
    <name type="scientific">Metabacillus flavus</name>
    <dbReference type="NCBI Taxonomy" id="2823519"/>
    <lineage>
        <taxon>Bacteria</taxon>
        <taxon>Bacillati</taxon>
        <taxon>Bacillota</taxon>
        <taxon>Bacilli</taxon>
        <taxon>Bacillales</taxon>
        <taxon>Bacillaceae</taxon>
        <taxon>Metabacillus</taxon>
    </lineage>
</organism>
<dbReference type="PROSITE" id="PS50880">
    <property type="entry name" value="TOPRIM"/>
    <property type="match status" value="1"/>
</dbReference>
<dbReference type="PANTHER" id="PTHR42785:SF1">
    <property type="entry name" value="DNA TOPOISOMERASE"/>
    <property type="match status" value="1"/>
</dbReference>
<keyword evidence="5" id="KW-0862">Zinc</keyword>
<dbReference type="Gene3D" id="3.40.50.140">
    <property type="match status" value="1"/>
</dbReference>
<evidence type="ECO:0000256" key="1">
    <source>
        <dbReference type="ARBA" id="ARBA00000213"/>
    </source>
</evidence>
<dbReference type="InterPro" id="IPR006171">
    <property type="entry name" value="TOPRIM_dom"/>
</dbReference>
<feature type="site" description="Interaction with DNA" evidence="10">
    <location>
        <position position="148"/>
    </location>
</feature>
<dbReference type="HAMAP" id="MF_00952">
    <property type="entry name" value="Topoisom_1_prok"/>
    <property type="match status" value="1"/>
</dbReference>
<keyword evidence="8 10" id="KW-0238">DNA-binding</keyword>
<evidence type="ECO:0000256" key="8">
    <source>
        <dbReference type="ARBA" id="ARBA00023125"/>
    </source>
</evidence>
<dbReference type="InterPro" id="IPR013497">
    <property type="entry name" value="Topo_IA_cen"/>
</dbReference>
<accession>A0ABS5LE22</accession>
<dbReference type="Pfam" id="PF01396">
    <property type="entry name" value="Zn_ribbon_Top1"/>
    <property type="match status" value="3"/>
</dbReference>
<dbReference type="InterPro" id="IPR023406">
    <property type="entry name" value="Topo_IA_AS"/>
</dbReference>
<evidence type="ECO:0000259" key="12">
    <source>
        <dbReference type="PROSITE" id="PS52039"/>
    </source>
</evidence>
<feature type="site" description="Interaction with DNA" evidence="10">
    <location>
        <position position="155"/>
    </location>
</feature>
<dbReference type="NCBIfam" id="TIGR01051">
    <property type="entry name" value="topA_bact"/>
    <property type="match status" value="1"/>
</dbReference>
<keyword evidence="6" id="KW-0460">Magnesium</keyword>
<evidence type="ECO:0000256" key="2">
    <source>
        <dbReference type="ARBA" id="ARBA00009446"/>
    </source>
</evidence>
<comment type="caution">
    <text evidence="13">The sequence shown here is derived from an EMBL/GenBank/DDBJ whole genome shotgun (WGS) entry which is preliminary data.</text>
</comment>
<evidence type="ECO:0000256" key="3">
    <source>
        <dbReference type="ARBA" id="ARBA00022723"/>
    </source>
</evidence>
<dbReference type="InterPro" id="IPR013498">
    <property type="entry name" value="Topo_IA_Znf"/>
</dbReference>
<feature type="site" description="Interaction with DNA" evidence="10">
    <location>
        <position position="143"/>
    </location>
</feature>
<dbReference type="EC" id="5.6.2.1" evidence="10"/>
<comment type="subunit">
    <text evidence="10">Monomer.</text>
</comment>
<dbReference type="Gene3D" id="2.70.20.10">
    <property type="entry name" value="Topoisomerase I, domain 3"/>
    <property type="match status" value="1"/>
</dbReference>
<evidence type="ECO:0000313" key="13">
    <source>
        <dbReference type="EMBL" id="MBS2968972.1"/>
    </source>
</evidence>
<comment type="similarity">
    <text evidence="2 10">Belongs to the type IA topoisomerase family.</text>
</comment>
<feature type="site" description="Interaction with DNA" evidence="10">
    <location>
        <position position="33"/>
    </location>
</feature>
<evidence type="ECO:0000256" key="4">
    <source>
        <dbReference type="ARBA" id="ARBA00022771"/>
    </source>
</evidence>